<dbReference type="STRING" id="8355.A0A1L8FCA5"/>
<reference evidence="11" key="1">
    <citation type="submission" date="2025-08" db="UniProtKB">
        <authorList>
            <consortium name="RefSeq"/>
        </authorList>
    </citation>
    <scope>IDENTIFICATION</scope>
    <source>
        <strain evidence="11">J_2021</strain>
        <tissue evidence="11">Erythrocytes</tissue>
    </source>
</reference>
<feature type="compositionally biased region" description="Low complexity" evidence="8">
    <location>
        <begin position="84"/>
        <end position="96"/>
    </location>
</feature>
<evidence type="ECO:0000256" key="3">
    <source>
        <dbReference type="ARBA" id="ARBA00022801"/>
    </source>
</evidence>
<evidence type="ECO:0000256" key="4">
    <source>
        <dbReference type="ARBA" id="ARBA00022839"/>
    </source>
</evidence>
<keyword evidence="2" id="KW-0540">Nuclease</keyword>
<evidence type="ECO:0000256" key="6">
    <source>
        <dbReference type="ARBA" id="ARBA00081815"/>
    </source>
</evidence>
<evidence type="ECO:0000256" key="7">
    <source>
        <dbReference type="ARBA" id="ARBA00082963"/>
    </source>
</evidence>
<dbReference type="RefSeq" id="XP_018086927.2">
    <property type="nucleotide sequence ID" value="XM_018231438.2"/>
</dbReference>
<evidence type="ECO:0000313" key="10">
    <source>
        <dbReference type="Proteomes" id="UP000186698"/>
    </source>
</evidence>
<protein>
    <recommendedName>
        <fullName evidence="6">Exonuclease XPMC2</fullName>
    </recommendedName>
    <alternativeName>
        <fullName evidence="7">Prevents mitotic catastrophe 2 protein</fullName>
    </alternativeName>
</protein>
<dbReference type="GeneID" id="733393"/>
<dbReference type="KEGG" id="xla:733393"/>
<dbReference type="OMA" id="PCPIVDY"/>
<dbReference type="GO" id="GO:0006396">
    <property type="term" value="P:RNA processing"/>
    <property type="evidence" value="ECO:0000318"/>
    <property type="project" value="GO_Central"/>
</dbReference>
<evidence type="ECO:0000256" key="8">
    <source>
        <dbReference type="SAM" id="MobiDB-lite"/>
    </source>
</evidence>
<feature type="compositionally biased region" description="Polar residues" evidence="8">
    <location>
        <begin position="107"/>
        <end position="121"/>
    </location>
</feature>
<dbReference type="Proteomes" id="UP000186698">
    <property type="component" value="Chromosome 8L"/>
</dbReference>
<feature type="region of interest" description="Disordered" evidence="8">
    <location>
        <begin position="1"/>
        <end position="126"/>
    </location>
</feature>
<name>A0A1L8FCA5_XENLA</name>
<evidence type="ECO:0000259" key="9">
    <source>
        <dbReference type="SMART" id="SM00479"/>
    </source>
</evidence>
<dbReference type="InterPro" id="IPR036397">
    <property type="entry name" value="RNaseH_sf"/>
</dbReference>
<dbReference type="PaxDb" id="8355-A0A1L8FCA5"/>
<comment type="subcellular location">
    <subcellularLocation>
        <location evidence="1">Nucleus</location>
    </subcellularLocation>
</comment>
<dbReference type="OrthoDB" id="16516at2759"/>
<evidence type="ECO:0000256" key="5">
    <source>
        <dbReference type="ARBA" id="ARBA00023242"/>
    </source>
</evidence>
<dbReference type="PANTHER" id="PTHR12801">
    <property type="entry name" value="RNA EXONUCLEASE REXO1 / RECO3 FAMILY MEMBER-RELATED"/>
    <property type="match status" value="1"/>
</dbReference>
<dbReference type="GO" id="GO:0005730">
    <property type="term" value="C:nucleolus"/>
    <property type="evidence" value="ECO:0007669"/>
    <property type="project" value="UniProtKB-ARBA"/>
</dbReference>
<sequence>MSDLLLNLGVDFSQPSGRAGPTNQKHKRFIKRRKFLERRGLLKQKQCPPRPNRPLPTNNSGQQINSWAQDKRKGQQGDTWNQFNRTNTTNSSTSCNGFHQQKAPVKQQGQPIQSSTRTVHFNSGPHPCRFATFTPKETSKAIFKGPSSSEPARVNGHTFYTKVPIFPGQPQDSVLSEFESGLPSLPSTTGPSHKAVAIDCEMVGTGPNGRNSDLARCSIVNWFGDVMYDKYIKPKSPVTDYRTRWSGIRREHLVNATPFDVAQKEILKILSGKVVIGHAIHNDYKALNHFHPKEMTRDTSKIPLLNRRAGFPEKEVASLKRLAKQLLHKDIQTGRQGHSSVEDAKTTMELYRVIEVEWERELAAGHVQQ</sequence>
<feature type="compositionally biased region" description="Basic residues" evidence="8">
    <location>
        <begin position="24"/>
        <end position="36"/>
    </location>
</feature>
<keyword evidence="5" id="KW-0539">Nucleus</keyword>
<evidence type="ECO:0000313" key="11">
    <source>
        <dbReference type="RefSeq" id="XP_018086927.2"/>
    </source>
</evidence>
<dbReference type="GO" id="GO:0000175">
    <property type="term" value="F:3'-5'-RNA exonuclease activity"/>
    <property type="evidence" value="ECO:0007669"/>
    <property type="project" value="InterPro"/>
</dbReference>
<feature type="domain" description="Exonuclease" evidence="9">
    <location>
        <begin position="194"/>
        <end position="360"/>
    </location>
</feature>
<organism evidence="10 11">
    <name type="scientific">Xenopus laevis</name>
    <name type="common">African clawed frog</name>
    <dbReference type="NCBI Taxonomy" id="8355"/>
    <lineage>
        <taxon>Eukaryota</taxon>
        <taxon>Metazoa</taxon>
        <taxon>Chordata</taxon>
        <taxon>Craniata</taxon>
        <taxon>Vertebrata</taxon>
        <taxon>Euteleostomi</taxon>
        <taxon>Amphibia</taxon>
        <taxon>Batrachia</taxon>
        <taxon>Anura</taxon>
        <taxon>Pipoidea</taxon>
        <taxon>Pipidae</taxon>
        <taxon>Xenopodinae</taxon>
        <taxon>Xenopus</taxon>
        <taxon>Xenopus</taxon>
    </lineage>
</organism>
<dbReference type="Gene3D" id="3.30.420.10">
    <property type="entry name" value="Ribonuclease H-like superfamily/Ribonuclease H"/>
    <property type="match status" value="1"/>
</dbReference>
<dbReference type="PANTHER" id="PTHR12801:SF78">
    <property type="entry name" value="INTERFERON-STIMULATED 20 KDA EXONUCLEASE-LIKE 2"/>
    <property type="match status" value="1"/>
</dbReference>
<gene>
    <name evidence="11" type="primary">isg20l2.L</name>
</gene>
<dbReference type="InterPro" id="IPR037433">
    <property type="entry name" value="ISG20_DEDDh"/>
</dbReference>
<accession>A0A1L8FCA5</accession>
<dbReference type="GO" id="GO:0005634">
    <property type="term" value="C:nucleus"/>
    <property type="evidence" value="ECO:0000318"/>
    <property type="project" value="GO_Central"/>
</dbReference>
<evidence type="ECO:0000256" key="2">
    <source>
        <dbReference type="ARBA" id="ARBA00022722"/>
    </source>
</evidence>
<dbReference type="InterPro" id="IPR012337">
    <property type="entry name" value="RNaseH-like_sf"/>
</dbReference>
<proteinExistence type="predicted"/>
<keyword evidence="10" id="KW-1185">Reference proteome</keyword>
<dbReference type="GO" id="GO:0003676">
    <property type="term" value="F:nucleic acid binding"/>
    <property type="evidence" value="ECO:0007669"/>
    <property type="project" value="InterPro"/>
</dbReference>
<dbReference type="SMART" id="SM00479">
    <property type="entry name" value="EXOIII"/>
    <property type="match status" value="1"/>
</dbReference>
<dbReference type="Pfam" id="PF00929">
    <property type="entry name" value="RNase_T"/>
    <property type="match status" value="1"/>
</dbReference>
<dbReference type="FunFam" id="3.30.420.10:FF:000007">
    <property type="entry name" value="Interferon-stimulated exonuclease gene 20"/>
    <property type="match status" value="1"/>
</dbReference>
<keyword evidence="4" id="KW-0269">Exonuclease</keyword>
<dbReference type="InterPro" id="IPR013520">
    <property type="entry name" value="Ribonucl_H"/>
</dbReference>
<keyword evidence="3" id="KW-0378">Hydrolase</keyword>
<dbReference type="CDD" id="cd06149">
    <property type="entry name" value="ISG20"/>
    <property type="match status" value="1"/>
</dbReference>
<evidence type="ECO:0000256" key="1">
    <source>
        <dbReference type="ARBA" id="ARBA00004123"/>
    </source>
</evidence>
<dbReference type="AlphaFoldDB" id="A0A1L8FCA5"/>
<dbReference type="CTD" id="733393"/>
<dbReference type="GO" id="GO:0004527">
    <property type="term" value="F:exonuclease activity"/>
    <property type="evidence" value="ECO:0000318"/>
    <property type="project" value="GO_Central"/>
</dbReference>
<dbReference type="SUPFAM" id="SSF53098">
    <property type="entry name" value="Ribonuclease H-like"/>
    <property type="match status" value="1"/>
</dbReference>
<dbReference type="InterPro" id="IPR047021">
    <property type="entry name" value="REXO1/3/4-like"/>
</dbReference>